<reference evidence="1" key="1">
    <citation type="journal article" date="2015" name="Nature">
        <title>Complex archaea that bridge the gap between prokaryotes and eukaryotes.</title>
        <authorList>
            <person name="Spang A."/>
            <person name="Saw J.H."/>
            <person name="Jorgensen S.L."/>
            <person name="Zaremba-Niedzwiedzka K."/>
            <person name="Martijn J."/>
            <person name="Lind A.E."/>
            <person name="van Eijk R."/>
            <person name="Schleper C."/>
            <person name="Guy L."/>
            <person name="Ettema T.J."/>
        </authorList>
    </citation>
    <scope>NUCLEOTIDE SEQUENCE</scope>
</reference>
<sequence>LYVVPMQDSLTRDEQDPDVEFRMWTFTAGVFNWATRGLRRLTDQNGFTRVEKGEADLREVRNDWQNHTIFLDECVQEAPLKTFTSSSDLNAKYQEWCRRGSYNRVQNDQALKQAVLQKFRQAKYTKRSLRGKQMRGYAGITL</sequence>
<feature type="non-terminal residue" evidence="1">
    <location>
        <position position="1"/>
    </location>
</feature>
<evidence type="ECO:0000313" key="1">
    <source>
        <dbReference type="EMBL" id="KKL79085.1"/>
    </source>
</evidence>
<dbReference type="AlphaFoldDB" id="A0A0F9HBL1"/>
<name>A0A0F9HBL1_9ZZZZ</name>
<organism evidence="1">
    <name type="scientific">marine sediment metagenome</name>
    <dbReference type="NCBI Taxonomy" id="412755"/>
    <lineage>
        <taxon>unclassified sequences</taxon>
        <taxon>metagenomes</taxon>
        <taxon>ecological metagenomes</taxon>
    </lineage>
</organism>
<dbReference type="EMBL" id="LAZR01023269">
    <property type="protein sequence ID" value="KKL79085.1"/>
    <property type="molecule type" value="Genomic_DNA"/>
</dbReference>
<accession>A0A0F9HBL1</accession>
<evidence type="ECO:0008006" key="2">
    <source>
        <dbReference type="Google" id="ProtNLM"/>
    </source>
</evidence>
<proteinExistence type="predicted"/>
<comment type="caution">
    <text evidence="1">The sequence shown here is derived from an EMBL/GenBank/DDBJ whole genome shotgun (WGS) entry which is preliminary data.</text>
</comment>
<protein>
    <recommendedName>
        <fullName evidence="2">DNA primase/nucleoside triphosphatase C-terminal domain-containing protein</fullName>
    </recommendedName>
</protein>
<gene>
    <name evidence="1" type="ORF">LCGC14_2018320</name>
</gene>